<dbReference type="PROSITE" id="PS50088">
    <property type="entry name" value="ANK_REPEAT"/>
    <property type="match status" value="9"/>
</dbReference>
<dbReference type="PROSITE" id="PS50297">
    <property type="entry name" value="ANK_REP_REGION"/>
    <property type="match status" value="8"/>
</dbReference>
<feature type="repeat" description="ANK" evidence="3">
    <location>
        <begin position="1186"/>
        <end position="1218"/>
    </location>
</feature>
<dbReference type="SUPFAM" id="SSF48403">
    <property type="entry name" value="Ankyrin repeat"/>
    <property type="match status" value="5"/>
</dbReference>
<feature type="repeat" description="ANK" evidence="3">
    <location>
        <begin position="1505"/>
        <end position="1537"/>
    </location>
</feature>
<evidence type="ECO:0000256" key="2">
    <source>
        <dbReference type="ARBA" id="ARBA00023043"/>
    </source>
</evidence>
<dbReference type="Proteomes" id="UP001159427">
    <property type="component" value="Unassembled WGS sequence"/>
</dbReference>
<evidence type="ECO:0000259" key="6">
    <source>
        <dbReference type="Pfam" id="PF25521"/>
    </source>
</evidence>
<dbReference type="PRINTS" id="PR01415">
    <property type="entry name" value="ANKYRIN"/>
</dbReference>
<feature type="repeat" description="ANK" evidence="3">
    <location>
        <begin position="974"/>
        <end position="999"/>
    </location>
</feature>
<evidence type="ECO:0000256" key="4">
    <source>
        <dbReference type="SAM" id="Coils"/>
    </source>
</evidence>
<feature type="repeat" description="ANK" evidence="3">
    <location>
        <begin position="1285"/>
        <end position="1317"/>
    </location>
</feature>
<evidence type="ECO:0000313" key="7">
    <source>
        <dbReference type="EMBL" id="CAH3017665.1"/>
    </source>
</evidence>
<feature type="coiled-coil region" evidence="4">
    <location>
        <begin position="244"/>
        <end position="278"/>
    </location>
</feature>
<dbReference type="SUPFAM" id="SSF52540">
    <property type="entry name" value="P-loop containing nucleoside triphosphate hydrolases"/>
    <property type="match status" value="1"/>
</dbReference>
<evidence type="ECO:0000256" key="3">
    <source>
        <dbReference type="PROSITE-ProRule" id="PRU00023"/>
    </source>
</evidence>
<accession>A0ABN8LKW0</accession>
<feature type="repeat" description="ANK" evidence="3">
    <location>
        <begin position="914"/>
        <end position="946"/>
    </location>
</feature>
<gene>
    <name evidence="7" type="ORF">PEVE_00039047</name>
</gene>
<dbReference type="InterPro" id="IPR058056">
    <property type="entry name" value="WH_TANC1/2"/>
</dbReference>
<reference evidence="7 8" key="1">
    <citation type="submission" date="2022-05" db="EMBL/GenBank/DDBJ databases">
        <authorList>
            <consortium name="Genoscope - CEA"/>
            <person name="William W."/>
        </authorList>
    </citation>
    <scope>NUCLEOTIDE SEQUENCE [LARGE SCALE GENOMIC DNA]</scope>
</reference>
<feature type="repeat" description="ANK" evidence="3">
    <location>
        <begin position="1068"/>
        <end position="1091"/>
    </location>
</feature>
<organism evidence="7 8">
    <name type="scientific">Porites evermanni</name>
    <dbReference type="NCBI Taxonomy" id="104178"/>
    <lineage>
        <taxon>Eukaryota</taxon>
        <taxon>Metazoa</taxon>
        <taxon>Cnidaria</taxon>
        <taxon>Anthozoa</taxon>
        <taxon>Hexacorallia</taxon>
        <taxon>Scleractinia</taxon>
        <taxon>Fungiina</taxon>
        <taxon>Poritidae</taxon>
        <taxon>Porites</taxon>
    </lineage>
</organism>
<dbReference type="PANTHER" id="PTHR24198:SF165">
    <property type="entry name" value="ANKYRIN REPEAT-CONTAINING PROTEIN-RELATED"/>
    <property type="match status" value="1"/>
</dbReference>
<evidence type="ECO:0000256" key="1">
    <source>
        <dbReference type="ARBA" id="ARBA00022737"/>
    </source>
</evidence>
<dbReference type="PANTHER" id="PTHR24198">
    <property type="entry name" value="ANKYRIN REPEAT AND PROTEIN KINASE DOMAIN-CONTAINING PROTEIN"/>
    <property type="match status" value="1"/>
</dbReference>
<keyword evidence="2 3" id="KW-0040">ANK repeat</keyword>
<dbReference type="Pfam" id="PF00023">
    <property type="entry name" value="Ank"/>
    <property type="match status" value="2"/>
</dbReference>
<dbReference type="Pfam" id="PF25521">
    <property type="entry name" value="WHD_TANC1"/>
    <property type="match status" value="1"/>
</dbReference>
<dbReference type="Pfam" id="PF24883">
    <property type="entry name" value="NPHP3_N"/>
    <property type="match status" value="1"/>
</dbReference>
<evidence type="ECO:0000313" key="8">
    <source>
        <dbReference type="Proteomes" id="UP001159427"/>
    </source>
</evidence>
<dbReference type="InterPro" id="IPR027897">
    <property type="entry name" value="DUF4559"/>
</dbReference>
<dbReference type="Pfam" id="PF12796">
    <property type="entry name" value="Ank_2"/>
    <property type="match status" value="5"/>
</dbReference>
<dbReference type="SMART" id="SM00248">
    <property type="entry name" value="ANK"/>
    <property type="match status" value="14"/>
</dbReference>
<feature type="repeat" description="ANK" evidence="3">
    <location>
        <begin position="837"/>
        <end position="869"/>
    </location>
</feature>
<name>A0ABN8LKW0_9CNID</name>
<dbReference type="InterPro" id="IPR027417">
    <property type="entry name" value="P-loop_NTPase"/>
</dbReference>
<feature type="domain" description="Nephrocystin 3-like N-terminal" evidence="5">
    <location>
        <begin position="391"/>
        <end position="543"/>
    </location>
</feature>
<feature type="repeat" description="ANK" evidence="3">
    <location>
        <begin position="1126"/>
        <end position="1158"/>
    </location>
</feature>
<keyword evidence="4" id="KW-0175">Coiled coil</keyword>
<dbReference type="InterPro" id="IPR036770">
    <property type="entry name" value="Ankyrin_rpt-contain_sf"/>
</dbReference>
<dbReference type="EMBL" id="CALNXI010000068">
    <property type="protein sequence ID" value="CAH3017665.1"/>
    <property type="molecule type" value="Genomic_DNA"/>
</dbReference>
<feature type="domain" description="TANC1/2-like winged helix" evidence="6">
    <location>
        <begin position="657"/>
        <end position="777"/>
    </location>
</feature>
<sequence>MFLIGFSSSSASALKMTQPTTPEFRNWICFAHGLMDVFCDGLRPCVAKETVKFYNNVSVAAGAGPPCTCTFVKKRKSNQYHDMSTCTWANILRGHHHRNEPNWKQSDSTKWMDPIQGPWEIAKLFIPDVGGRVITGAEDMDVTGILNLTYWCDHFRPISQALIKDLRDVRNLTLGHATKLQLTDVEKATAFGAMEALLQDPKLAHDRDAQKALHEIQILKTVTDVDNFLAQTLLQFKEMIEKDILQLKIDSTQNREDLQQLEERLKIVEKKLENIEDTTKTKDNFFTNHVKNGAMFFCITLIRCTRVMMKRLLTPLLMIILVCSFSVTLLDPRSYQDGCPAEDDRVPLETKEFNMSEYLEAARAEDFIGRQWLYREIEDAFKDEYIAGVQILGSPGSGKSALSSHLICSRTSSPRIHTHIIGYHLCKYSDKNTQMAGKFVRNLADMIARRLPEYGYLVSNTSFIQRSFAQDCIQNQDPVGCFEVTVVTPLRNLKNYPTENWFVVVDALDECLTQGETGHSIVYLLKNKIYRLPPWFKLVLTSRNESDVSLHSSRIKRITIDSEDPRNLKDLEFYVTKRLFQEGPLLRRITSWFGDDSVKSIAKLAGDVLNISQGNFLFVKELLDYWELSRPNLSNAFVLPTTLGDLYQSYFERLYPRKGSFKYARHVFELLVSTSDPLTQKQILELLKMRENNLEEENDFKNRLRELGHFLKYGKDNTVTLYHLSLTEWLTSEENEKYFVSKKKGHKTFCDFYLNLIRKGKKSKLSKYILKLAQHIALGDWKEAYVQEFRSLPSQIVNSSDPQSKRTLLHLAATIDNRDALELLLTHFTCIDCVDNRGITPAFLAAEHGLVDNVALLIGKGAKVNRKTKGMVAFYKAKILRDLTTLKEANKDSYLSVAYQRIDMPVYQIKSKFFGASMLHAAAKGGHERVVRFLIEKNARISILNGVHLTAMQTAAENGHLNVVKTLYEAGAVADQTALHHAAGNNRMDVVNFLLEIGVKDECLRCDGFFSWLNSKERFPSTTIKLYDDSRLIFCHSALHAAVVSGHDKVVTRLLSEKHNALNCYDYTGRTPLHEAVRKNDSIIVNILLDKHPQMVKYKCKHRQEVNQTLLSFEELAEYSADVCHCGYTPLHLAALYGHLEVARLLIRKGAQLDDRDCTGATPIHVAACPNHANLIEGNINVKTSNGSTPLHSAAACGVVGIIDYLLYKKASLTAVDNYGLTAPHYSIHNFTFRSFVDLMAPRKGHLPRFFVYDNQYTSVDDLHWLDTLVKLLHGGSNIDVVDVDGQTPLHIAAHYGLADAVKVLLQMNASMEMKDKNGKTPLEGAFENAPVESEQFPSFRVTKIEDMREHLHGHVMVIFLLLSHGASSGKCTSSSGSMLHTAIVKKQFHIAQLLLLKGANLTCKDSLGRTPLVTYLHNGEEFSGVLLREFTDPVTIECGKPFNYSLFHLLSYIRPFWEDNNLFYLDRCSEPADPLCKVKRGPLVIAIESHPEKEEIISTCFDAEGFTPLHRAAQGANLVAIRYLLANGADDSILSPHGHDALTLAVLHAGRRRLWERHGYVRVNGDYIHLIQAEQAAIELLHHAVKNRGYKIRCDSTKSHLTLYHMAASRGLVKFIEAIFSESDLHQLDPDCANADGITPMYLAKLFEESVQDGLENPWEQVIQIIKRHGGKMRYPRKNVEHNIIYNGVYGWIPNEFTINLRPDIVHFITSLLTSYEKKEKKSFRCFFHPQIDLTRENVYYWPVIRLWEDINISSVKSLMRESEEVQPNSNTGKRQCSREEEYFRKDWGRCSLHLKQFRQYMSKILFPRQAYPKNIAKLKNWEVFSKVQRNWIQKEFLSLMKMRHTEVFRTFACFKSLSSRFKPVYHLDERSVTFSIRRFEKNPPVDNYLNQICDSIEYIFENYISFRKSGQQPSEFRLRDNELFSRSGFFNGPVKIFRQASFIGSNPTEWPLEFFLRRSMGFFRRYDYLKTLHIGKEPRTYVHLYPDKIRKLMDRNKMWYNPSQLAMWFKEF</sequence>
<comment type="caution">
    <text evidence="7">The sequence shown here is derived from an EMBL/GenBank/DDBJ whole genome shotgun (WGS) entry which is preliminary data.</text>
</comment>
<proteinExistence type="predicted"/>
<protein>
    <submittedName>
        <fullName evidence="7">Uncharacterized protein</fullName>
    </submittedName>
</protein>
<dbReference type="Pfam" id="PF15112">
    <property type="entry name" value="DUF4559"/>
    <property type="match status" value="1"/>
</dbReference>
<dbReference type="Gene3D" id="1.25.40.20">
    <property type="entry name" value="Ankyrin repeat-containing domain"/>
    <property type="match status" value="7"/>
</dbReference>
<feature type="repeat" description="ANK" evidence="3">
    <location>
        <begin position="1375"/>
        <end position="1407"/>
    </location>
</feature>
<dbReference type="InterPro" id="IPR056884">
    <property type="entry name" value="NPHP3-like_N"/>
</dbReference>
<keyword evidence="8" id="KW-1185">Reference proteome</keyword>
<keyword evidence="1" id="KW-0677">Repeat</keyword>
<dbReference type="InterPro" id="IPR002110">
    <property type="entry name" value="Ankyrin_rpt"/>
</dbReference>
<evidence type="ECO:0000259" key="5">
    <source>
        <dbReference type="Pfam" id="PF24883"/>
    </source>
</evidence>